<dbReference type="InterPro" id="IPR006311">
    <property type="entry name" value="TAT_signal"/>
</dbReference>
<reference evidence="3" key="1">
    <citation type="journal article" date="2014" name="Int. J. Syst. Evol. Microbiol.">
        <title>Complete genome sequence of Corynebacterium casei LMG S-19264T (=DSM 44701T), isolated from a smear-ripened cheese.</title>
        <authorList>
            <consortium name="US DOE Joint Genome Institute (JGI-PGF)"/>
            <person name="Walter F."/>
            <person name="Albersmeier A."/>
            <person name="Kalinowski J."/>
            <person name="Ruckert C."/>
        </authorList>
    </citation>
    <scope>NUCLEOTIDE SEQUENCE</scope>
    <source>
        <strain evidence="3">CGMCC 1.15447</strain>
    </source>
</reference>
<dbReference type="PROSITE" id="PS51318">
    <property type="entry name" value="TAT"/>
    <property type="match status" value="1"/>
</dbReference>
<gene>
    <name evidence="3" type="ORF">GCM10011507_12570</name>
</gene>
<dbReference type="SUPFAM" id="SSF51182">
    <property type="entry name" value="RmlC-like cupins"/>
    <property type="match status" value="1"/>
</dbReference>
<dbReference type="Proteomes" id="UP000648801">
    <property type="component" value="Unassembled WGS sequence"/>
</dbReference>
<keyword evidence="1" id="KW-0732">Signal</keyword>
<dbReference type="InterPro" id="IPR014710">
    <property type="entry name" value="RmlC-like_jellyroll"/>
</dbReference>
<sequence>MANQPTRRTFLKAAPLAAAALPMTDKLLLAASAPAPSTPVPFQLFTAQKLDDAMKALQAKPGNDNLFEAKSLPFTVVMTLEEHKSAKEFEYHEGRDHVFLILDGTTRYDVGGTPKNPRKIRPGEWLAPESEGSTALTLNKGDMLVLPRGTPHKRITEASVTLILIATTGAVPA</sequence>
<protein>
    <recommendedName>
        <fullName evidence="2">JmjC domain-containing protein</fullName>
    </recommendedName>
</protein>
<dbReference type="Pfam" id="PF08007">
    <property type="entry name" value="JmjC_2"/>
    <property type="match status" value="1"/>
</dbReference>
<dbReference type="InterPro" id="IPR003347">
    <property type="entry name" value="JmjC_dom"/>
</dbReference>
<accession>A0A916RN95</accession>
<dbReference type="EMBL" id="BMJB01000001">
    <property type="protein sequence ID" value="GGA62522.1"/>
    <property type="molecule type" value="Genomic_DNA"/>
</dbReference>
<evidence type="ECO:0000259" key="2">
    <source>
        <dbReference type="Pfam" id="PF08007"/>
    </source>
</evidence>
<feature type="domain" description="JmjC" evidence="2">
    <location>
        <begin position="88"/>
        <end position="160"/>
    </location>
</feature>
<keyword evidence="4" id="KW-1185">Reference proteome</keyword>
<evidence type="ECO:0000256" key="1">
    <source>
        <dbReference type="SAM" id="SignalP"/>
    </source>
</evidence>
<name>A0A916RN95_9BACT</name>
<dbReference type="RefSeq" id="WP_188758393.1">
    <property type="nucleotide sequence ID" value="NZ_BMJB01000001.1"/>
</dbReference>
<feature type="chain" id="PRO_5037525098" description="JmjC domain-containing protein" evidence="1">
    <location>
        <begin position="31"/>
        <end position="173"/>
    </location>
</feature>
<evidence type="ECO:0000313" key="3">
    <source>
        <dbReference type="EMBL" id="GGA62522.1"/>
    </source>
</evidence>
<dbReference type="InterPro" id="IPR011051">
    <property type="entry name" value="RmlC_Cupin_sf"/>
</dbReference>
<proteinExistence type="predicted"/>
<reference evidence="3" key="2">
    <citation type="submission" date="2020-09" db="EMBL/GenBank/DDBJ databases">
        <authorList>
            <person name="Sun Q."/>
            <person name="Zhou Y."/>
        </authorList>
    </citation>
    <scope>NUCLEOTIDE SEQUENCE</scope>
    <source>
        <strain evidence="3">CGMCC 1.15447</strain>
    </source>
</reference>
<comment type="caution">
    <text evidence="3">The sequence shown here is derived from an EMBL/GenBank/DDBJ whole genome shotgun (WGS) entry which is preliminary data.</text>
</comment>
<dbReference type="Gene3D" id="2.60.120.10">
    <property type="entry name" value="Jelly Rolls"/>
    <property type="match status" value="1"/>
</dbReference>
<dbReference type="AlphaFoldDB" id="A0A916RN95"/>
<feature type="signal peptide" evidence="1">
    <location>
        <begin position="1"/>
        <end position="30"/>
    </location>
</feature>
<evidence type="ECO:0000313" key="4">
    <source>
        <dbReference type="Proteomes" id="UP000648801"/>
    </source>
</evidence>
<organism evidence="3 4">
    <name type="scientific">Edaphobacter acidisoli</name>
    <dbReference type="NCBI Taxonomy" id="2040573"/>
    <lineage>
        <taxon>Bacteria</taxon>
        <taxon>Pseudomonadati</taxon>
        <taxon>Acidobacteriota</taxon>
        <taxon>Terriglobia</taxon>
        <taxon>Terriglobales</taxon>
        <taxon>Acidobacteriaceae</taxon>
        <taxon>Edaphobacter</taxon>
    </lineage>
</organism>